<evidence type="ECO:0000313" key="1">
    <source>
        <dbReference type="EMBL" id="SES18389.1"/>
    </source>
</evidence>
<reference evidence="1 2" key="1">
    <citation type="submission" date="2016-10" db="EMBL/GenBank/DDBJ databases">
        <authorList>
            <person name="de Groot N.N."/>
        </authorList>
    </citation>
    <scope>NUCLEOTIDE SEQUENCE [LARGE SCALE GENOMIC DNA]</scope>
    <source>
        <strain evidence="1 2">AR40</strain>
    </source>
</reference>
<dbReference type="Pfam" id="PF09719">
    <property type="entry name" value="C_GCAxxG_C_C"/>
    <property type="match status" value="1"/>
</dbReference>
<accession>A0A1H9V9X9</accession>
<organism evidence="1 2">
    <name type="scientific">Butyrivibrio fibrisolvens</name>
    <dbReference type="NCBI Taxonomy" id="831"/>
    <lineage>
        <taxon>Bacteria</taxon>
        <taxon>Bacillati</taxon>
        <taxon>Bacillota</taxon>
        <taxon>Clostridia</taxon>
        <taxon>Lachnospirales</taxon>
        <taxon>Lachnospiraceae</taxon>
        <taxon>Butyrivibrio</taxon>
    </lineage>
</organism>
<dbReference type="Proteomes" id="UP000182584">
    <property type="component" value="Unassembled WGS sequence"/>
</dbReference>
<name>A0A1H9V9X9_BUTFI</name>
<dbReference type="EMBL" id="FOGJ01000022">
    <property type="protein sequence ID" value="SES18389.1"/>
    <property type="molecule type" value="Genomic_DNA"/>
</dbReference>
<dbReference type="InterPro" id="IPR010181">
    <property type="entry name" value="CGCAxxGCC_motif"/>
</dbReference>
<proteinExistence type="predicted"/>
<dbReference type="OrthoDB" id="9791535at2"/>
<dbReference type="AlphaFoldDB" id="A0A1H9V9X9"/>
<gene>
    <name evidence="1" type="ORF">SAMN04487884_12215</name>
</gene>
<dbReference type="eggNOG" id="ENOG5032US0">
    <property type="taxonomic scope" value="Bacteria"/>
</dbReference>
<protein>
    <submittedName>
        <fullName evidence="1">C_GCAxxG_C_C family probable redox protein</fullName>
    </submittedName>
</protein>
<evidence type="ECO:0000313" key="2">
    <source>
        <dbReference type="Proteomes" id="UP000182584"/>
    </source>
</evidence>
<dbReference type="RefSeq" id="WP_074757522.1">
    <property type="nucleotide sequence ID" value="NZ_FOGJ01000022.1"/>
</dbReference>
<sequence length="124" mass="13334">MERKELAVELKHNGHNCAQAVLCAFEDELQMSKDDLKKMGSAFGVGMGCMEGTCGALCAAQMVMGLKKYEGAPVLRDAAGILKEFENKCGATICKDLKGRDTGVVICECDDCVRHAVEVVEGQM</sequence>